<protein>
    <recommendedName>
        <fullName evidence="5">LGFP repeat-containing protein</fullName>
    </recommendedName>
</protein>
<feature type="region of interest" description="Disordered" evidence="1">
    <location>
        <begin position="32"/>
        <end position="55"/>
    </location>
</feature>
<keyword evidence="4" id="KW-1185">Reference proteome</keyword>
<dbReference type="PROSITE" id="PS51257">
    <property type="entry name" value="PROKAR_LIPOPROTEIN"/>
    <property type="match status" value="1"/>
</dbReference>
<organism evidence="3 4">
    <name type="scientific">Corynebacterium uropygiale</name>
    <dbReference type="NCBI Taxonomy" id="1775911"/>
    <lineage>
        <taxon>Bacteria</taxon>
        <taxon>Bacillati</taxon>
        <taxon>Actinomycetota</taxon>
        <taxon>Actinomycetes</taxon>
        <taxon>Mycobacteriales</taxon>
        <taxon>Corynebacteriaceae</taxon>
        <taxon>Corynebacterium</taxon>
    </lineage>
</organism>
<proteinExistence type="predicted"/>
<comment type="caution">
    <text evidence="3">The sequence shown here is derived from an EMBL/GenBank/DDBJ whole genome shotgun (WGS) entry which is preliminary data.</text>
</comment>
<feature type="chain" id="PRO_5040954701" description="LGFP repeat-containing protein" evidence="2">
    <location>
        <begin position="28"/>
        <end position="199"/>
    </location>
</feature>
<sequence length="199" mass="20004">MSLNRRILAGTAAVALTLGLAACSQDAKEAASSATDAAGNAAASATSAAGDAANSAKESAGDAASSAADAAKGGADKLTSIPTAQGDVEVPAAVATAAEENQLGEAVGVTKGNDEGQYIVEYSDGRYVVNTEDNGGVLIQGKIAETWLEQGGYDAEVGVPVSAEQRIDNGWTQEFTKGTINWTSETGQVADYKADVQTK</sequence>
<gene>
    <name evidence="3" type="ORF">L1O03_06580</name>
</gene>
<feature type="signal peptide" evidence="2">
    <location>
        <begin position="1"/>
        <end position="27"/>
    </location>
</feature>
<dbReference type="Pfam" id="PF08310">
    <property type="entry name" value="LGFP"/>
    <property type="match status" value="1"/>
</dbReference>
<dbReference type="RefSeq" id="WP_236118651.1">
    <property type="nucleotide sequence ID" value="NZ_JAKGSI010000003.1"/>
</dbReference>
<evidence type="ECO:0000256" key="2">
    <source>
        <dbReference type="SAM" id="SignalP"/>
    </source>
</evidence>
<keyword evidence="2" id="KW-0732">Signal</keyword>
<evidence type="ECO:0008006" key="5">
    <source>
        <dbReference type="Google" id="ProtNLM"/>
    </source>
</evidence>
<dbReference type="AlphaFoldDB" id="A0A9X1U0I9"/>
<accession>A0A9X1U0I9</accession>
<dbReference type="Proteomes" id="UP001139336">
    <property type="component" value="Unassembled WGS sequence"/>
</dbReference>
<evidence type="ECO:0000313" key="3">
    <source>
        <dbReference type="EMBL" id="MCF4006844.1"/>
    </source>
</evidence>
<evidence type="ECO:0000313" key="4">
    <source>
        <dbReference type="Proteomes" id="UP001139336"/>
    </source>
</evidence>
<dbReference type="EMBL" id="JAKGSI010000003">
    <property type="protein sequence ID" value="MCF4006844.1"/>
    <property type="molecule type" value="Genomic_DNA"/>
</dbReference>
<dbReference type="InterPro" id="IPR013207">
    <property type="entry name" value="LGFP"/>
</dbReference>
<reference evidence="3" key="1">
    <citation type="submission" date="2022-01" db="EMBL/GenBank/DDBJ databases">
        <title>Corynebacterium sp. nov isolated from isolated from the feces of the greater white-fronted geese (Anser albifrons) at Poyang Lake, PR China.</title>
        <authorList>
            <person name="Liu Q."/>
        </authorList>
    </citation>
    <scope>NUCLEOTIDE SEQUENCE</scope>
    <source>
        <strain evidence="3">JCM 32435</strain>
    </source>
</reference>
<evidence type="ECO:0000256" key="1">
    <source>
        <dbReference type="SAM" id="MobiDB-lite"/>
    </source>
</evidence>
<name>A0A9X1U0I9_9CORY</name>